<dbReference type="RefSeq" id="WP_207669507.1">
    <property type="nucleotide sequence ID" value="NZ_BHYK01000032.1"/>
</dbReference>
<dbReference type="Gene3D" id="3.40.50.1820">
    <property type="entry name" value="alpha/beta hydrolase"/>
    <property type="match status" value="1"/>
</dbReference>
<sequence>MCGSFRNHQGKVQGVFGSYRDGQELYTRATSKKKDLFIIEGASHYDLYDKPEPVRQAVEKLDAFYKENL</sequence>
<name>A0A401USD5_9CLOT</name>
<evidence type="ECO:0008006" key="3">
    <source>
        <dbReference type="Google" id="ProtNLM"/>
    </source>
</evidence>
<comment type="caution">
    <text evidence="1">The sequence shown here is derived from an EMBL/GenBank/DDBJ whole genome shotgun (WGS) entry which is preliminary data.</text>
</comment>
<evidence type="ECO:0000313" key="1">
    <source>
        <dbReference type="EMBL" id="GCD12378.1"/>
    </source>
</evidence>
<proteinExistence type="predicted"/>
<keyword evidence="2" id="KW-1185">Reference proteome</keyword>
<protein>
    <recommendedName>
        <fullName evidence="3">Alpha/beta hydrolase</fullName>
    </recommendedName>
</protein>
<dbReference type="InterPro" id="IPR029058">
    <property type="entry name" value="AB_hydrolase_fold"/>
</dbReference>
<reference evidence="1 2" key="1">
    <citation type="submission" date="2018-11" db="EMBL/GenBank/DDBJ databases">
        <title>Genome sequencing and assembly of Clostridium tagluense strain A121.</title>
        <authorList>
            <person name="Murakami T."/>
            <person name="Segawa T."/>
            <person name="Shcherbakova V.A."/>
            <person name="Mori H."/>
            <person name="Yoshimura Y."/>
        </authorList>
    </citation>
    <scope>NUCLEOTIDE SEQUENCE [LARGE SCALE GENOMIC DNA]</scope>
    <source>
        <strain evidence="1 2">A121</strain>
    </source>
</reference>
<dbReference type="Proteomes" id="UP000287872">
    <property type="component" value="Unassembled WGS sequence"/>
</dbReference>
<dbReference type="EMBL" id="BHYK01000032">
    <property type="protein sequence ID" value="GCD12378.1"/>
    <property type="molecule type" value="Genomic_DNA"/>
</dbReference>
<evidence type="ECO:0000313" key="2">
    <source>
        <dbReference type="Proteomes" id="UP000287872"/>
    </source>
</evidence>
<accession>A0A401USD5</accession>
<dbReference type="AlphaFoldDB" id="A0A401USD5"/>
<gene>
    <name evidence="1" type="ORF">Ctaglu_40010</name>
</gene>
<organism evidence="1 2">
    <name type="scientific">Clostridium tagluense</name>
    <dbReference type="NCBI Taxonomy" id="360422"/>
    <lineage>
        <taxon>Bacteria</taxon>
        <taxon>Bacillati</taxon>
        <taxon>Bacillota</taxon>
        <taxon>Clostridia</taxon>
        <taxon>Eubacteriales</taxon>
        <taxon>Clostridiaceae</taxon>
        <taxon>Clostridium</taxon>
    </lineage>
</organism>